<evidence type="ECO:0008006" key="3">
    <source>
        <dbReference type="Google" id="ProtNLM"/>
    </source>
</evidence>
<dbReference type="Proteomes" id="UP000664480">
    <property type="component" value="Unassembled WGS sequence"/>
</dbReference>
<dbReference type="InterPro" id="IPR045444">
    <property type="entry name" value="DUF6503"/>
</dbReference>
<gene>
    <name evidence="1" type="ORF">J0A69_09350</name>
</gene>
<protein>
    <recommendedName>
        <fullName evidence="3">Outer membrane lipoprotein-sorting protein</fullName>
    </recommendedName>
</protein>
<accession>A0ABS3CJ08</accession>
<dbReference type="EMBL" id="JAFKCU010000002">
    <property type="protein sequence ID" value="MBN7815634.1"/>
    <property type="molecule type" value="Genomic_DNA"/>
</dbReference>
<organism evidence="1 2">
    <name type="scientific">Algoriphagus pacificus</name>
    <dbReference type="NCBI Taxonomy" id="2811234"/>
    <lineage>
        <taxon>Bacteria</taxon>
        <taxon>Pseudomonadati</taxon>
        <taxon>Bacteroidota</taxon>
        <taxon>Cytophagia</taxon>
        <taxon>Cytophagales</taxon>
        <taxon>Cyclobacteriaceae</taxon>
        <taxon>Algoriphagus</taxon>
    </lineage>
</organism>
<sequence length="247" mass="28566">MKNNLSTYSLIGILCGLMLYCTPSAEKKAKNIIENSIEAHGGQEAWDNLESLKFRKKTKLLLEDGSVESETDQWIQFRMKPYFEGSISWVSDSVEHISVFDGAQMKYTMGGNAVQNSDFLKSKKKDFDAAFYVIGQPWKLLEDESATLTYGGQKNLDSGKLVETVRVNYGPEQDVWWYYFDPVSFEMVGNEVQLKDHRSYLENNSMVKAEPFLFYGKRSSYRVDENGKKLFLRAEYEYSDFEIKIRE</sequence>
<reference evidence="1 2" key="1">
    <citation type="submission" date="2021-03" db="EMBL/GenBank/DDBJ databases">
        <title>novel species isolated from a fishpond in China.</title>
        <authorList>
            <person name="Lu H."/>
            <person name="Cai Z."/>
        </authorList>
    </citation>
    <scope>NUCLEOTIDE SEQUENCE [LARGE SCALE GENOMIC DNA]</scope>
    <source>
        <strain evidence="1 2">YJ13C</strain>
    </source>
</reference>
<dbReference type="Pfam" id="PF20113">
    <property type="entry name" value="DUF6503"/>
    <property type="match status" value="1"/>
</dbReference>
<evidence type="ECO:0000313" key="2">
    <source>
        <dbReference type="Proteomes" id="UP000664480"/>
    </source>
</evidence>
<comment type="caution">
    <text evidence="1">The sequence shown here is derived from an EMBL/GenBank/DDBJ whole genome shotgun (WGS) entry which is preliminary data.</text>
</comment>
<name>A0ABS3CJ08_9BACT</name>
<keyword evidence="2" id="KW-1185">Reference proteome</keyword>
<proteinExistence type="predicted"/>
<evidence type="ECO:0000313" key="1">
    <source>
        <dbReference type="EMBL" id="MBN7815634.1"/>
    </source>
</evidence>
<dbReference type="RefSeq" id="WP_206586293.1">
    <property type="nucleotide sequence ID" value="NZ_JAFKCU010000002.1"/>
</dbReference>